<evidence type="ECO:0000313" key="3">
    <source>
        <dbReference type="EMBL" id="SUZ89249.1"/>
    </source>
</evidence>
<dbReference type="PRINTS" id="PR00080">
    <property type="entry name" value="SDRFAMILY"/>
</dbReference>
<dbReference type="Pfam" id="PF13561">
    <property type="entry name" value="adh_short_C2"/>
    <property type="match status" value="1"/>
</dbReference>
<proteinExistence type="inferred from homology"/>
<dbReference type="InterPro" id="IPR036291">
    <property type="entry name" value="NAD(P)-bd_dom_sf"/>
</dbReference>
<dbReference type="EMBL" id="UINC01001811">
    <property type="protein sequence ID" value="SUZ89249.1"/>
    <property type="molecule type" value="Genomic_DNA"/>
</dbReference>
<dbReference type="GO" id="GO:0016616">
    <property type="term" value="F:oxidoreductase activity, acting on the CH-OH group of donors, NAD or NADP as acceptor"/>
    <property type="evidence" value="ECO:0007669"/>
    <property type="project" value="TreeGrafter"/>
</dbReference>
<reference evidence="3" key="1">
    <citation type="submission" date="2018-05" db="EMBL/GenBank/DDBJ databases">
        <authorList>
            <person name="Lanie J.A."/>
            <person name="Ng W.-L."/>
            <person name="Kazmierczak K.M."/>
            <person name="Andrzejewski T.M."/>
            <person name="Davidsen T.M."/>
            <person name="Wayne K.J."/>
            <person name="Tettelin H."/>
            <person name="Glass J.I."/>
            <person name="Rusch D."/>
            <person name="Podicherti R."/>
            <person name="Tsui H.-C.T."/>
            <person name="Winkler M.E."/>
        </authorList>
    </citation>
    <scope>NUCLEOTIDE SEQUENCE</scope>
</reference>
<protein>
    <recommendedName>
        <fullName evidence="4">3-oxoacyl-ACP reductase</fullName>
    </recommendedName>
</protein>
<comment type="similarity">
    <text evidence="1">Belongs to the short-chain dehydrogenases/reductases (SDR) family.</text>
</comment>
<name>A0A381REE5_9ZZZZ</name>
<dbReference type="PRINTS" id="PR00081">
    <property type="entry name" value="GDHRDH"/>
</dbReference>
<dbReference type="FunFam" id="3.40.50.720:FF:000084">
    <property type="entry name" value="Short-chain dehydrogenase reductase"/>
    <property type="match status" value="1"/>
</dbReference>
<dbReference type="PANTHER" id="PTHR42760">
    <property type="entry name" value="SHORT-CHAIN DEHYDROGENASES/REDUCTASES FAMILY MEMBER"/>
    <property type="match status" value="1"/>
</dbReference>
<dbReference type="PANTHER" id="PTHR42760:SF133">
    <property type="entry name" value="3-OXOACYL-[ACYL-CARRIER-PROTEIN] REDUCTASE"/>
    <property type="match status" value="1"/>
</dbReference>
<dbReference type="AlphaFoldDB" id="A0A381REE5"/>
<dbReference type="InterPro" id="IPR002347">
    <property type="entry name" value="SDR_fam"/>
</dbReference>
<dbReference type="SUPFAM" id="SSF51735">
    <property type="entry name" value="NAD(P)-binding Rossmann-fold domains"/>
    <property type="match status" value="1"/>
</dbReference>
<accession>A0A381REE5</accession>
<sequence length="257" mass="26189">VTGRLEGKIACITGAGSGLGRAIAERFAAEGATIVAQDLRVGSAEETVGLLPDGDHFAQGGDVADPEAVAAVFAAIDERLGRLDVQVNNAGVDRLPGDGFDRMLAGEGAQIRLMEHAAFTRMLEIHAGGTFACTQGAVGLMRNGGSVITMSSIAGIAGWGPVHYSAAKGAILGFTRAAARELGAMGIRINAIAPGVIDTPMTAKVDDALLAPMIMMTPLGRKGTADEIASTALFLATDDSSFITGQWISPNGGIVTV</sequence>
<organism evidence="3">
    <name type="scientific">marine metagenome</name>
    <dbReference type="NCBI Taxonomy" id="408172"/>
    <lineage>
        <taxon>unclassified sequences</taxon>
        <taxon>metagenomes</taxon>
        <taxon>ecological metagenomes</taxon>
    </lineage>
</organism>
<evidence type="ECO:0008006" key="4">
    <source>
        <dbReference type="Google" id="ProtNLM"/>
    </source>
</evidence>
<gene>
    <name evidence="3" type="ORF">METZ01_LOCUS42103</name>
</gene>
<keyword evidence="2" id="KW-0560">Oxidoreductase</keyword>
<evidence type="ECO:0000256" key="2">
    <source>
        <dbReference type="ARBA" id="ARBA00023002"/>
    </source>
</evidence>
<evidence type="ECO:0000256" key="1">
    <source>
        <dbReference type="ARBA" id="ARBA00006484"/>
    </source>
</evidence>
<dbReference type="Gene3D" id="3.40.50.720">
    <property type="entry name" value="NAD(P)-binding Rossmann-like Domain"/>
    <property type="match status" value="1"/>
</dbReference>
<feature type="non-terminal residue" evidence="3">
    <location>
        <position position="1"/>
    </location>
</feature>